<dbReference type="InterPro" id="IPR023194">
    <property type="entry name" value="eIF3-like_dom_sf"/>
</dbReference>
<dbReference type="PANTHER" id="PTHR21681:SF0">
    <property type="entry name" value="EUKARYOTIC TRANSLATION INITIATION FACTOR 3 SUBUNIT J"/>
    <property type="match status" value="1"/>
</dbReference>
<evidence type="ECO:0000256" key="2">
    <source>
        <dbReference type="ARBA" id="ARBA00022540"/>
    </source>
</evidence>
<dbReference type="GO" id="GO:0003743">
    <property type="term" value="F:translation initiation factor activity"/>
    <property type="evidence" value="ECO:0007669"/>
    <property type="project" value="UniProtKB-KW"/>
</dbReference>
<sequence length="182" mass="20839">MGDWDDEETTDVVAQKLTSCWDEEDADAVPDSWDAVETKPAHSKPAEAPAPPKPSLAERIKQREEQRRKEREERLKREEEARVAESMSELQREKLAEEAELDLLKDTFGPASAHVDAKSSIDLCDPRTKDDFNQLNVLMKQKLVKLEKSPHYSAFAEQLVRDAIIESKQCCLSNLFQWTLSR</sequence>
<keyword evidence="1" id="KW-0963">Cytoplasm</keyword>
<name>A0A8E0VN23_9TREM</name>
<accession>A0A8E0VN23</accession>
<evidence type="ECO:0000256" key="1">
    <source>
        <dbReference type="ARBA" id="ARBA00022490"/>
    </source>
</evidence>
<evidence type="ECO:0000256" key="3">
    <source>
        <dbReference type="ARBA" id="ARBA00022917"/>
    </source>
</evidence>
<dbReference type="Proteomes" id="UP000728185">
    <property type="component" value="Unassembled WGS sequence"/>
</dbReference>
<dbReference type="Gene3D" id="1.10.246.60">
    <property type="entry name" value="Eukaryotic translation initiation factor 3 like domains"/>
    <property type="match status" value="1"/>
</dbReference>
<comment type="caution">
    <text evidence="5">The sequence shown here is derived from an EMBL/GenBank/DDBJ whole genome shotgun (WGS) entry which is preliminary data.</text>
</comment>
<evidence type="ECO:0000256" key="4">
    <source>
        <dbReference type="SAM" id="MobiDB-lite"/>
    </source>
</evidence>
<keyword evidence="6" id="KW-1185">Reference proteome</keyword>
<dbReference type="Pfam" id="PF08597">
    <property type="entry name" value="eIF3_subunit"/>
    <property type="match status" value="1"/>
</dbReference>
<dbReference type="PANTHER" id="PTHR21681">
    <property type="entry name" value="EUKARYOTIC TRANSLATION INITIATION FACTOR 3 SUBUNIT J"/>
    <property type="match status" value="1"/>
</dbReference>
<reference evidence="5" key="1">
    <citation type="submission" date="2019-05" db="EMBL/GenBank/DDBJ databases">
        <title>Annotation for the trematode Fasciolopsis buski.</title>
        <authorList>
            <person name="Choi Y.-J."/>
        </authorList>
    </citation>
    <scope>NUCLEOTIDE SEQUENCE</scope>
    <source>
        <strain evidence="5">HT</strain>
        <tissue evidence="5">Whole worm</tissue>
    </source>
</reference>
<dbReference type="AlphaFoldDB" id="A0A8E0VN23"/>
<dbReference type="OrthoDB" id="20381at2759"/>
<gene>
    <name evidence="5" type="ORF">FBUS_04986</name>
</gene>
<keyword evidence="3" id="KW-0648">Protein biosynthesis</keyword>
<protein>
    <submittedName>
        <fullName evidence="5">Eukaryotic translation initiation factor 3 subunit J</fullName>
    </submittedName>
</protein>
<feature type="region of interest" description="Disordered" evidence="4">
    <location>
        <begin position="1"/>
        <end position="90"/>
    </location>
</feature>
<feature type="compositionally biased region" description="Basic and acidic residues" evidence="4">
    <location>
        <begin position="56"/>
        <end position="83"/>
    </location>
</feature>
<keyword evidence="2 5" id="KW-0396">Initiation factor</keyword>
<organism evidence="5 6">
    <name type="scientific">Fasciolopsis buskii</name>
    <dbReference type="NCBI Taxonomy" id="27845"/>
    <lineage>
        <taxon>Eukaryota</taxon>
        <taxon>Metazoa</taxon>
        <taxon>Spiralia</taxon>
        <taxon>Lophotrochozoa</taxon>
        <taxon>Platyhelminthes</taxon>
        <taxon>Trematoda</taxon>
        <taxon>Digenea</taxon>
        <taxon>Plagiorchiida</taxon>
        <taxon>Echinostomata</taxon>
        <taxon>Echinostomatoidea</taxon>
        <taxon>Fasciolidae</taxon>
        <taxon>Fasciolopsis</taxon>
    </lineage>
</organism>
<evidence type="ECO:0000313" key="6">
    <source>
        <dbReference type="Proteomes" id="UP000728185"/>
    </source>
</evidence>
<feature type="compositionally biased region" description="Acidic residues" evidence="4">
    <location>
        <begin position="1"/>
        <end position="10"/>
    </location>
</feature>
<dbReference type="EMBL" id="LUCM01001787">
    <property type="protein sequence ID" value="KAA0198376.1"/>
    <property type="molecule type" value="Genomic_DNA"/>
</dbReference>
<proteinExistence type="predicted"/>
<dbReference type="InterPro" id="IPR013906">
    <property type="entry name" value="eIF3j"/>
</dbReference>
<dbReference type="GO" id="GO:0005852">
    <property type="term" value="C:eukaryotic translation initiation factor 3 complex"/>
    <property type="evidence" value="ECO:0007669"/>
    <property type="project" value="InterPro"/>
</dbReference>
<evidence type="ECO:0000313" key="5">
    <source>
        <dbReference type="EMBL" id="KAA0198376.1"/>
    </source>
</evidence>